<evidence type="ECO:0000313" key="4">
    <source>
        <dbReference type="Proteomes" id="UP001500449"/>
    </source>
</evidence>
<feature type="domain" description="ChsH2 C-terminal OB-fold" evidence="1">
    <location>
        <begin position="58"/>
        <end position="119"/>
    </location>
</feature>
<protein>
    <submittedName>
        <fullName evidence="3">Zn-ribbon domain-containing OB-fold protein</fullName>
    </submittedName>
</protein>
<evidence type="ECO:0000259" key="2">
    <source>
        <dbReference type="Pfam" id="PF12172"/>
    </source>
</evidence>
<dbReference type="InterPro" id="IPR012340">
    <property type="entry name" value="NA-bd_OB-fold"/>
</dbReference>
<dbReference type="InterPro" id="IPR052513">
    <property type="entry name" value="Thioester_dehydratase-like"/>
</dbReference>
<evidence type="ECO:0000259" key="1">
    <source>
        <dbReference type="Pfam" id="PF01796"/>
    </source>
</evidence>
<dbReference type="EMBL" id="BAAAQK010000022">
    <property type="protein sequence ID" value="GAA1867017.1"/>
    <property type="molecule type" value="Genomic_DNA"/>
</dbReference>
<organism evidence="3 4">
    <name type="scientific">Pseudonocardia ailaonensis</name>
    <dbReference type="NCBI Taxonomy" id="367279"/>
    <lineage>
        <taxon>Bacteria</taxon>
        <taxon>Bacillati</taxon>
        <taxon>Actinomycetota</taxon>
        <taxon>Actinomycetes</taxon>
        <taxon>Pseudonocardiales</taxon>
        <taxon>Pseudonocardiaceae</taxon>
        <taxon>Pseudonocardia</taxon>
    </lineage>
</organism>
<name>A0ABN2NGL4_9PSEU</name>
<accession>A0ABN2NGL4</accession>
<dbReference type="Proteomes" id="UP001500449">
    <property type="component" value="Unassembled WGS sequence"/>
</dbReference>
<dbReference type="Pfam" id="PF01796">
    <property type="entry name" value="OB_ChsH2_C"/>
    <property type="match status" value="1"/>
</dbReference>
<dbReference type="SUPFAM" id="SSF50249">
    <property type="entry name" value="Nucleic acid-binding proteins"/>
    <property type="match status" value="1"/>
</dbReference>
<keyword evidence="4" id="KW-1185">Reference proteome</keyword>
<comment type="caution">
    <text evidence="3">The sequence shown here is derived from an EMBL/GenBank/DDBJ whole genome shotgun (WGS) entry which is preliminary data.</text>
</comment>
<dbReference type="InterPro" id="IPR022002">
    <property type="entry name" value="ChsH2_Znr"/>
</dbReference>
<proteinExistence type="predicted"/>
<sequence length="134" mass="14899">MEKVAPPVPVPDDVTAPFWAATARGELHIQRCLGCRRFQQPPAPLCTHCAGADLRFEPVTGRARLHSWTRTCAGTRHPAFDERTPYLVALVELVEQEGLFLYTNLQDPVPAGTELEVGFEGRHGFALPRFRPVP</sequence>
<dbReference type="Pfam" id="PF12172">
    <property type="entry name" value="zf-ChsH2"/>
    <property type="match status" value="1"/>
</dbReference>
<dbReference type="PANTHER" id="PTHR34075">
    <property type="entry name" value="BLR3430 PROTEIN"/>
    <property type="match status" value="1"/>
</dbReference>
<feature type="domain" description="ChsH2 rubredoxin-like zinc ribbon" evidence="2">
    <location>
        <begin position="19"/>
        <end position="54"/>
    </location>
</feature>
<gene>
    <name evidence="3" type="ORF">GCM10009836_54300</name>
</gene>
<dbReference type="PANTHER" id="PTHR34075:SF5">
    <property type="entry name" value="BLR3430 PROTEIN"/>
    <property type="match status" value="1"/>
</dbReference>
<evidence type="ECO:0000313" key="3">
    <source>
        <dbReference type="EMBL" id="GAA1867017.1"/>
    </source>
</evidence>
<reference evidence="3 4" key="1">
    <citation type="journal article" date="2019" name="Int. J. Syst. Evol. Microbiol.">
        <title>The Global Catalogue of Microorganisms (GCM) 10K type strain sequencing project: providing services to taxonomists for standard genome sequencing and annotation.</title>
        <authorList>
            <consortium name="The Broad Institute Genomics Platform"/>
            <consortium name="The Broad Institute Genome Sequencing Center for Infectious Disease"/>
            <person name="Wu L."/>
            <person name="Ma J."/>
        </authorList>
    </citation>
    <scope>NUCLEOTIDE SEQUENCE [LARGE SCALE GENOMIC DNA]</scope>
    <source>
        <strain evidence="3 4">JCM 16009</strain>
    </source>
</reference>
<dbReference type="RefSeq" id="WP_344423034.1">
    <property type="nucleotide sequence ID" value="NZ_BAAAQK010000022.1"/>
</dbReference>
<dbReference type="InterPro" id="IPR002878">
    <property type="entry name" value="ChsH2_C"/>
</dbReference>